<dbReference type="AlphaFoldDB" id="A0AAV5RN63"/>
<dbReference type="SUPFAM" id="SSF46565">
    <property type="entry name" value="Chaperone J-domain"/>
    <property type="match status" value="1"/>
</dbReference>
<dbReference type="Gene3D" id="2.60.260.20">
    <property type="entry name" value="Urease metallochaperone UreE, N-terminal domain"/>
    <property type="match status" value="2"/>
</dbReference>
<dbReference type="Pfam" id="PF00684">
    <property type="entry name" value="DnaJ_CXXCXGXG"/>
    <property type="match status" value="1"/>
</dbReference>
<feature type="domain" description="J" evidence="8">
    <location>
        <begin position="6"/>
        <end position="71"/>
    </location>
</feature>
<keyword evidence="1 6" id="KW-0479">Metal-binding</keyword>
<dbReference type="InterPro" id="IPR036410">
    <property type="entry name" value="HSP_DnaJ_Cys-rich_dom_sf"/>
</dbReference>
<evidence type="ECO:0000256" key="3">
    <source>
        <dbReference type="ARBA" id="ARBA00022771"/>
    </source>
</evidence>
<proteinExistence type="inferred from homology"/>
<keyword evidence="5" id="KW-0143">Chaperone</keyword>
<evidence type="ECO:0000256" key="2">
    <source>
        <dbReference type="ARBA" id="ARBA00022737"/>
    </source>
</evidence>
<feature type="region of interest" description="Disordered" evidence="7">
    <location>
        <begin position="358"/>
        <end position="401"/>
    </location>
</feature>
<keyword evidence="11" id="KW-1185">Reference proteome</keyword>
<dbReference type="GO" id="GO:0051082">
    <property type="term" value="F:unfolded protein binding"/>
    <property type="evidence" value="ECO:0007669"/>
    <property type="project" value="InterPro"/>
</dbReference>
<evidence type="ECO:0000259" key="9">
    <source>
        <dbReference type="PROSITE" id="PS51188"/>
    </source>
</evidence>
<name>A0AAV5RN63_STABA</name>
<dbReference type="PRINTS" id="PR00625">
    <property type="entry name" value="JDOMAIN"/>
</dbReference>
<dbReference type="InterPro" id="IPR018253">
    <property type="entry name" value="DnaJ_domain_CS"/>
</dbReference>
<gene>
    <name evidence="10" type="ORF">DASB73_035350</name>
</gene>
<dbReference type="CDD" id="cd06257">
    <property type="entry name" value="DnaJ"/>
    <property type="match status" value="1"/>
</dbReference>
<dbReference type="CDD" id="cd10719">
    <property type="entry name" value="DnaJ_zf"/>
    <property type="match status" value="1"/>
</dbReference>
<dbReference type="Proteomes" id="UP001362899">
    <property type="component" value="Unassembled WGS sequence"/>
</dbReference>
<dbReference type="SUPFAM" id="SSF57938">
    <property type="entry name" value="DnaJ/Hsp40 cysteine-rich domain"/>
    <property type="match status" value="1"/>
</dbReference>
<dbReference type="Pfam" id="PF00226">
    <property type="entry name" value="DnaJ"/>
    <property type="match status" value="1"/>
</dbReference>
<accession>A0AAV5RN63</accession>
<dbReference type="PROSITE" id="PS51188">
    <property type="entry name" value="ZF_CR"/>
    <property type="match status" value="1"/>
</dbReference>
<dbReference type="HAMAP" id="MF_01152">
    <property type="entry name" value="DnaJ"/>
    <property type="match status" value="1"/>
</dbReference>
<dbReference type="PANTHER" id="PTHR43888">
    <property type="entry name" value="DNAJ-LIKE-2, ISOFORM A-RELATED"/>
    <property type="match status" value="1"/>
</dbReference>
<evidence type="ECO:0000259" key="8">
    <source>
        <dbReference type="PROSITE" id="PS50076"/>
    </source>
</evidence>
<organism evidence="10 11">
    <name type="scientific">Starmerella bacillaris</name>
    <name type="common">Yeast</name>
    <name type="synonym">Candida zemplinina</name>
    <dbReference type="NCBI Taxonomy" id="1247836"/>
    <lineage>
        <taxon>Eukaryota</taxon>
        <taxon>Fungi</taxon>
        <taxon>Dikarya</taxon>
        <taxon>Ascomycota</taxon>
        <taxon>Saccharomycotina</taxon>
        <taxon>Dipodascomycetes</taxon>
        <taxon>Dipodascales</taxon>
        <taxon>Trichomonascaceae</taxon>
        <taxon>Starmerella</taxon>
    </lineage>
</organism>
<dbReference type="InterPro" id="IPR044713">
    <property type="entry name" value="DNJA1/2-like"/>
</dbReference>
<dbReference type="InterPro" id="IPR008971">
    <property type="entry name" value="HSP40/DnaJ_pept-bd"/>
</dbReference>
<dbReference type="EMBL" id="BTGC01000008">
    <property type="protein sequence ID" value="GMM52572.1"/>
    <property type="molecule type" value="Genomic_DNA"/>
</dbReference>
<dbReference type="GO" id="GO:0008270">
    <property type="term" value="F:zinc ion binding"/>
    <property type="evidence" value="ECO:0007669"/>
    <property type="project" value="UniProtKB-KW"/>
</dbReference>
<dbReference type="Gene3D" id="1.10.287.110">
    <property type="entry name" value="DnaJ domain"/>
    <property type="match status" value="1"/>
</dbReference>
<dbReference type="GO" id="GO:0030544">
    <property type="term" value="F:Hsp70 protein binding"/>
    <property type="evidence" value="ECO:0007669"/>
    <property type="project" value="InterPro"/>
</dbReference>
<dbReference type="SUPFAM" id="SSF49493">
    <property type="entry name" value="HSP40/DnaJ peptide-binding domain"/>
    <property type="match status" value="2"/>
</dbReference>
<comment type="caution">
    <text evidence="10">The sequence shown here is derived from an EMBL/GenBank/DDBJ whole genome shotgun (WGS) entry which is preliminary data.</text>
</comment>
<dbReference type="FunFam" id="2.60.260.20:FF:000013">
    <property type="entry name" value="DnaJ subfamily B member 11"/>
    <property type="match status" value="1"/>
</dbReference>
<evidence type="ECO:0000256" key="7">
    <source>
        <dbReference type="SAM" id="MobiDB-lite"/>
    </source>
</evidence>
<keyword evidence="4 6" id="KW-0862">Zinc</keyword>
<dbReference type="FunFam" id="2.10.230.10:FF:000001">
    <property type="entry name" value="DnaJ subfamily A member 2"/>
    <property type="match status" value="1"/>
</dbReference>
<keyword evidence="2" id="KW-0677">Repeat</keyword>
<sequence>MAVDTKLYELLQVQVTATAAEIKKAYRKLALRLHPDKNPGNHEAADQFKEVTGAYEILIDEEKRSIYDQFGLEGLSGGGAGAGAADDLFSQFFGGGMFGGGPRRPRGPQRSKDIVHAIKVTLADLYNGKTSKMSLKRTVTCTACAGRGGKEGSVTSCKGCGGSGVKVMARQMGPMIQQFQTVCNDCQGAGEIMKEKDRCTVCKGKKTVQESKMLEVHIDKGMRNGQRITFEGEGDSGPNLLAGDVVFVIEEQPNAVFERRGNDLITHVELDLITALAGGSFDVQQLDGEWYHINIPEGTVIKPGDTKLLPDKGMPVQRLHSYGNMIIMFDIKFPETGYTGADADTLRKLLPPAKRLSVSPDAAEEVELIDVDPSSIPNDSAMDDDDEDGYARPEGVQCASQ</sequence>
<feature type="zinc finger region" description="CR-type" evidence="6">
    <location>
        <begin position="128"/>
        <end position="211"/>
    </location>
</feature>
<dbReference type="GO" id="GO:0005524">
    <property type="term" value="F:ATP binding"/>
    <property type="evidence" value="ECO:0007669"/>
    <property type="project" value="InterPro"/>
</dbReference>
<dbReference type="PROSITE" id="PS50076">
    <property type="entry name" value="DNAJ_2"/>
    <property type="match status" value="1"/>
</dbReference>
<feature type="domain" description="CR-type" evidence="9">
    <location>
        <begin position="128"/>
        <end position="211"/>
    </location>
</feature>
<dbReference type="InterPro" id="IPR001623">
    <property type="entry name" value="DnaJ_domain"/>
</dbReference>
<dbReference type="GO" id="GO:0006457">
    <property type="term" value="P:protein folding"/>
    <property type="evidence" value="ECO:0007669"/>
    <property type="project" value="InterPro"/>
</dbReference>
<dbReference type="InterPro" id="IPR002939">
    <property type="entry name" value="DnaJ_C"/>
</dbReference>
<dbReference type="Pfam" id="PF01556">
    <property type="entry name" value="DnaJ_C"/>
    <property type="match status" value="1"/>
</dbReference>
<evidence type="ECO:0000256" key="5">
    <source>
        <dbReference type="ARBA" id="ARBA00023186"/>
    </source>
</evidence>
<dbReference type="CDD" id="cd10747">
    <property type="entry name" value="DnaJ_C"/>
    <property type="match status" value="1"/>
</dbReference>
<evidence type="ECO:0000256" key="4">
    <source>
        <dbReference type="ARBA" id="ARBA00022833"/>
    </source>
</evidence>
<dbReference type="InterPro" id="IPR036869">
    <property type="entry name" value="J_dom_sf"/>
</dbReference>
<dbReference type="InterPro" id="IPR001305">
    <property type="entry name" value="HSP_DnaJ_Cys-rich_dom"/>
</dbReference>
<keyword evidence="3 6" id="KW-0863">Zinc-finger</keyword>
<evidence type="ECO:0000313" key="11">
    <source>
        <dbReference type="Proteomes" id="UP001362899"/>
    </source>
</evidence>
<dbReference type="PROSITE" id="PS00636">
    <property type="entry name" value="DNAJ_1"/>
    <property type="match status" value="1"/>
</dbReference>
<evidence type="ECO:0000256" key="6">
    <source>
        <dbReference type="PROSITE-ProRule" id="PRU00546"/>
    </source>
</evidence>
<dbReference type="GO" id="GO:0009408">
    <property type="term" value="P:response to heat"/>
    <property type="evidence" value="ECO:0007669"/>
    <property type="project" value="InterPro"/>
</dbReference>
<dbReference type="InterPro" id="IPR012724">
    <property type="entry name" value="DnaJ"/>
</dbReference>
<evidence type="ECO:0000256" key="1">
    <source>
        <dbReference type="ARBA" id="ARBA00022723"/>
    </source>
</evidence>
<protein>
    <submittedName>
        <fullName evidence="10">Type I co-chaperone YDJ1</fullName>
    </submittedName>
</protein>
<dbReference type="Gene3D" id="2.10.230.10">
    <property type="entry name" value="Heat shock protein DnaJ, cysteine-rich domain"/>
    <property type="match status" value="1"/>
</dbReference>
<dbReference type="SMART" id="SM00271">
    <property type="entry name" value="DnaJ"/>
    <property type="match status" value="1"/>
</dbReference>
<evidence type="ECO:0000313" key="10">
    <source>
        <dbReference type="EMBL" id="GMM52572.1"/>
    </source>
</evidence>
<reference evidence="10 11" key="1">
    <citation type="journal article" date="2023" name="Elife">
        <title>Identification of key yeast species and microbe-microbe interactions impacting larval growth of Drosophila in the wild.</title>
        <authorList>
            <person name="Mure A."/>
            <person name="Sugiura Y."/>
            <person name="Maeda R."/>
            <person name="Honda K."/>
            <person name="Sakurai N."/>
            <person name="Takahashi Y."/>
            <person name="Watada M."/>
            <person name="Katoh T."/>
            <person name="Gotoh A."/>
            <person name="Gotoh Y."/>
            <person name="Taniguchi I."/>
            <person name="Nakamura K."/>
            <person name="Hayashi T."/>
            <person name="Katayama T."/>
            <person name="Uemura T."/>
            <person name="Hattori Y."/>
        </authorList>
    </citation>
    <scope>NUCLEOTIDE SEQUENCE [LARGE SCALE GENOMIC DNA]</scope>
    <source>
        <strain evidence="10 11">SB-73</strain>
    </source>
</reference>